<dbReference type="InterPro" id="IPR001841">
    <property type="entry name" value="Znf_RING"/>
</dbReference>
<organism evidence="19 20">
    <name type="scientific">Corynespora cassiicola Philippines</name>
    <dbReference type="NCBI Taxonomy" id="1448308"/>
    <lineage>
        <taxon>Eukaryota</taxon>
        <taxon>Fungi</taxon>
        <taxon>Dikarya</taxon>
        <taxon>Ascomycota</taxon>
        <taxon>Pezizomycotina</taxon>
        <taxon>Dothideomycetes</taxon>
        <taxon>Pleosporomycetidae</taxon>
        <taxon>Pleosporales</taxon>
        <taxon>Corynesporascaceae</taxon>
        <taxon>Corynespora</taxon>
    </lineage>
</organism>
<dbReference type="CDD" id="cd16491">
    <property type="entry name" value="RING-CH-C4HC3_LTN1"/>
    <property type="match status" value="1"/>
</dbReference>
<dbReference type="Gene3D" id="1.25.10.10">
    <property type="entry name" value="Leucine-rich Repeat Variant"/>
    <property type="match status" value="1"/>
</dbReference>
<keyword evidence="9 16" id="KW-0479">Metal-binding</keyword>
<evidence type="ECO:0000256" key="5">
    <source>
        <dbReference type="ARBA" id="ARBA00012483"/>
    </source>
</evidence>
<dbReference type="InterPro" id="IPR016024">
    <property type="entry name" value="ARM-type_fold"/>
</dbReference>
<dbReference type="FunFam" id="3.30.40.10:FF:000038">
    <property type="entry name" value="E3 ubiquitin-protein ligase listerin"/>
    <property type="match status" value="1"/>
</dbReference>
<dbReference type="InterPro" id="IPR011989">
    <property type="entry name" value="ARM-like"/>
</dbReference>
<evidence type="ECO:0000256" key="2">
    <source>
        <dbReference type="ARBA" id="ARBA00004514"/>
    </source>
</evidence>
<dbReference type="SMART" id="SM01197">
    <property type="entry name" value="FANCL_C"/>
    <property type="match status" value="1"/>
</dbReference>
<dbReference type="GO" id="GO:0008270">
    <property type="term" value="F:zinc ion binding"/>
    <property type="evidence" value="ECO:0007669"/>
    <property type="project" value="UniProtKB-KW"/>
</dbReference>
<evidence type="ECO:0000259" key="18">
    <source>
        <dbReference type="PROSITE" id="PS50089"/>
    </source>
</evidence>
<evidence type="ECO:0000256" key="13">
    <source>
        <dbReference type="ARBA" id="ARBA00022833"/>
    </source>
</evidence>
<dbReference type="InterPro" id="IPR011016">
    <property type="entry name" value="Znf_RING-CH"/>
</dbReference>
<dbReference type="InterPro" id="IPR054477">
    <property type="entry name" value="LTN1_E3_ligase_6th"/>
</dbReference>
<reference evidence="19 20" key="1">
    <citation type="journal article" date="2018" name="Front. Microbiol.">
        <title>Genome-Wide Analysis of Corynespora cassiicola Leaf Fall Disease Putative Effectors.</title>
        <authorList>
            <person name="Lopez D."/>
            <person name="Ribeiro S."/>
            <person name="Label P."/>
            <person name="Fumanal B."/>
            <person name="Venisse J.S."/>
            <person name="Kohler A."/>
            <person name="de Oliveira R.R."/>
            <person name="Labutti K."/>
            <person name="Lipzen A."/>
            <person name="Lail K."/>
            <person name="Bauer D."/>
            <person name="Ohm R.A."/>
            <person name="Barry K.W."/>
            <person name="Spatafora J."/>
            <person name="Grigoriev I.V."/>
            <person name="Martin F.M."/>
            <person name="Pujade-Renaud V."/>
        </authorList>
    </citation>
    <scope>NUCLEOTIDE SEQUENCE [LARGE SCALE GENOMIC DNA]</scope>
    <source>
        <strain evidence="19 20">Philippines</strain>
    </source>
</reference>
<dbReference type="Proteomes" id="UP000240883">
    <property type="component" value="Unassembled WGS sequence"/>
</dbReference>
<comment type="subcellular location">
    <subcellularLocation>
        <location evidence="2">Cytoplasm</location>
        <location evidence="2">Cytosol</location>
    </subcellularLocation>
</comment>
<evidence type="ECO:0000256" key="14">
    <source>
        <dbReference type="ARBA" id="ARBA00055150"/>
    </source>
</evidence>
<dbReference type="InterPro" id="IPR054476">
    <property type="entry name" value="Ltn1_N"/>
</dbReference>
<evidence type="ECO:0000256" key="10">
    <source>
        <dbReference type="ARBA" id="ARBA00022737"/>
    </source>
</evidence>
<dbReference type="Pfam" id="PF23009">
    <property type="entry name" value="UBC_like"/>
    <property type="match status" value="1"/>
</dbReference>
<evidence type="ECO:0000256" key="1">
    <source>
        <dbReference type="ARBA" id="ARBA00000900"/>
    </source>
</evidence>
<dbReference type="InterPro" id="IPR013083">
    <property type="entry name" value="Znf_RING/FYVE/PHD"/>
</dbReference>
<evidence type="ECO:0000313" key="20">
    <source>
        <dbReference type="Proteomes" id="UP000240883"/>
    </source>
</evidence>
<comment type="similarity">
    <text evidence="4 16">Belongs to the LTN1 family.</text>
</comment>
<evidence type="ECO:0000256" key="12">
    <source>
        <dbReference type="ARBA" id="ARBA00022786"/>
    </source>
</evidence>
<dbReference type="Gene3D" id="3.30.40.10">
    <property type="entry name" value="Zinc/RING finger domain, C3HC4 (zinc finger)"/>
    <property type="match status" value="1"/>
</dbReference>
<dbReference type="PANTHER" id="PTHR12389">
    <property type="entry name" value="ZINC FINGER PROTEIN 294"/>
    <property type="match status" value="1"/>
</dbReference>
<dbReference type="PROSITE" id="PS50089">
    <property type="entry name" value="ZF_RING_2"/>
    <property type="match status" value="1"/>
</dbReference>
<evidence type="ECO:0000256" key="3">
    <source>
        <dbReference type="ARBA" id="ARBA00004906"/>
    </source>
</evidence>
<evidence type="ECO:0000256" key="11">
    <source>
        <dbReference type="ARBA" id="ARBA00022771"/>
    </source>
</evidence>
<dbReference type="SUPFAM" id="SSF57850">
    <property type="entry name" value="RING/U-box"/>
    <property type="match status" value="1"/>
</dbReference>
<dbReference type="GO" id="GO:1990112">
    <property type="term" value="C:RQC complex"/>
    <property type="evidence" value="ECO:0007669"/>
    <property type="project" value="UniProtKB-UniRule"/>
</dbReference>
<evidence type="ECO:0000256" key="17">
    <source>
        <dbReference type="SAM" id="MobiDB-lite"/>
    </source>
</evidence>
<dbReference type="STRING" id="1448308.A0A2T2N7E3"/>
<dbReference type="GO" id="GO:1990116">
    <property type="term" value="P:ribosome-associated ubiquitin-dependent protein catabolic process"/>
    <property type="evidence" value="ECO:0007669"/>
    <property type="project" value="UniProtKB-UniRule"/>
</dbReference>
<keyword evidence="8 16" id="KW-0808">Transferase</keyword>
<comment type="pathway">
    <text evidence="3 16">Protein modification; protein ubiquitination.</text>
</comment>
<evidence type="ECO:0000256" key="16">
    <source>
        <dbReference type="RuleBase" id="RU367090"/>
    </source>
</evidence>
<keyword evidence="20" id="KW-1185">Reference proteome</keyword>
<evidence type="ECO:0000256" key="15">
    <source>
        <dbReference type="PROSITE-ProRule" id="PRU00175"/>
    </source>
</evidence>
<dbReference type="InterPro" id="IPR054478">
    <property type="entry name" value="LTN1_UBC"/>
</dbReference>
<name>A0A2T2N7E3_CORCC</name>
<feature type="region of interest" description="Disordered" evidence="17">
    <location>
        <begin position="1"/>
        <end position="20"/>
    </location>
</feature>
<dbReference type="GO" id="GO:0005829">
    <property type="term" value="C:cytosol"/>
    <property type="evidence" value="ECO:0007669"/>
    <property type="project" value="UniProtKB-SubCell"/>
</dbReference>
<dbReference type="GO" id="GO:0072344">
    <property type="term" value="P:rescue of stalled ribosome"/>
    <property type="evidence" value="ECO:0007669"/>
    <property type="project" value="UniProtKB-UniRule"/>
</dbReference>
<dbReference type="PANTHER" id="PTHR12389:SF0">
    <property type="entry name" value="E3 UBIQUITIN-PROTEIN LIGASE LISTERIN"/>
    <property type="match status" value="1"/>
</dbReference>
<dbReference type="InterPro" id="IPR039795">
    <property type="entry name" value="LTN1/Rkr1"/>
</dbReference>
<evidence type="ECO:0000256" key="4">
    <source>
        <dbReference type="ARBA" id="ARBA00007997"/>
    </source>
</evidence>
<evidence type="ECO:0000256" key="8">
    <source>
        <dbReference type="ARBA" id="ARBA00022679"/>
    </source>
</evidence>
<dbReference type="InterPro" id="IPR039804">
    <property type="entry name" value="RING-CH-C4HC3_LTN1"/>
</dbReference>
<keyword evidence="13 16" id="KW-0862">Zinc</keyword>
<feature type="domain" description="RING-type" evidence="18">
    <location>
        <begin position="1568"/>
        <end position="1614"/>
    </location>
</feature>
<sequence length="1620" mass="179281">MSKRQAKSQASSARAASSALGAPFGAPPSAFGTASSQLSYVAEPPDLSSISDANVGVCFKNLSKKDSTTKAKALEDLHAYVSSLQEPVEEGVLEAWIKIYPRTSIDNAKSVRQSAHALHGLVAAAAGKRIARHMPKAVGAWLCGLYDGDRSVVEATQNSLRLVFTTPDKIQSIRRVYQLPILEYCRDAIDKESALTLSDERTVSPDDAAAKYSRVISACLSLAGSLIANLQPGELSKFQSHYDGLLADGKLWAFASHSDASIRRSLHRFLKTCCSKQPDAVRPNLEAISKSYLSVALNSDQTNSAYDYLDALALLSSTHPSVWTEHYTSKTAVERRLRQFLKRGSQAATRQFWHRLVDLFRALPPDALPRGGPDAAELLSALHGGIIRKDESRLSLESAWIAYLEITAVVCYRLAEEEQRRVLDELVLPIISQYLRPSPEYVDWAIPNHSTTIVTKAATVSVVMCSVLRERWALYAHDLVGAIKTSAPEQSKDHAASQNALAQQATRLAHLQNFVVQEDTFAPLLSMFTETCSSIIDEAIKVVEARNGKPYGAAATIWEFLHHHNCRTLLDSNTIQGLETFVLNAVPHLILSPSSLYIVDILYAFIESAIFEDSWRTALEAILQEDDSTTKEKALGALLKSSKLPTSFDLALTNVALQKYIILTAQKANQGLLEWETFNLFLQSPIQVVASSTADEVLTSLALSLSVSQQAPFALQGLRQIMKQNPSMLKTFLSKPQGANLLQTLLLASESSDEDISQSATAVNTSIQTMLSAASDTKQIFELIHRGLREATQTSVSVETLIDLARQLVRPTDGWEGMRDVLPLVEDWDAALSPFLQLTPNPSLAITNCLGGAVYLLDFNQTSHQINVSRDLDGYSAAYRIAQYVARLFKSGDLLRIEEVPSNVCATLVRNISLTVQLVSDNLGLAGANQLWAAHGPDVEADAMGFLADARSLIRQNLKQLSNVWTGSGGDTSLLSWALELLSTIDADVSVTAYYMARAYGSLVADAIDVHGWKSSENVEIQGTLGVFRKNKNDLALIAFLHAFKEPLAAARACERMCNEILANLTGLDIELKHIDCLQQLVILNNLLYGQEKLAESIAKQRLIFFIKHVIPWLQQPTISLSVRAELCRALTVLLPLMSDIYGEHWQEILHVLVTTWLSAGDIDEYKPGRDSSIPFTHASLKLCSQLRVLAHAEESNDDLQDAWKEMEGNIGHGLVVLLKHSQHFPDDFHQPLKMLNDVLARQISNIPHQLSESNEELYQLLYVESRPVQQAAFDILHKQIPAAQEQISIDTVLEKTTARLPDELLSLILEAPTMTTLSGTEFERGVPLSLRGYLLSWLLVFDHLEHSSFKVRNDYIDHLKQGDYLPDLLNFAFAFLGHTSNRPVDISKLDITTYTAEIEPPKRDAQWLLTHLYYLCLRHIPSLVKNWYIDCKSRPIAVTLEPWTQKYISPPVISAAIQSVAEWATSQAETEPDSPFMVKVSPRAGEITASYIVDEQTMAMRIQLPPAFPLANAHIEGINRVAVNEQKWQSWLRTSLGAITIFNGNLIDALTTFKRNVDGAMKGQTECAICYSIVGSDRKLPDKRCQTCKNLFHGSCLFKWFKTSGSSSCPLCRNNFNYG</sequence>
<dbReference type="SMART" id="SM00184">
    <property type="entry name" value="RING"/>
    <property type="match status" value="1"/>
</dbReference>
<evidence type="ECO:0000256" key="6">
    <source>
        <dbReference type="ARBA" id="ARBA00017157"/>
    </source>
</evidence>
<dbReference type="UniPathway" id="UPA00143"/>
<keyword evidence="12 16" id="KW-0833">Ubl conjugation pathway</keyword>
<evidence type="ECO:0000256" key="9">
    <source>
        <dbReference type="ARBA" id="ARBA00022723"/>
    </source>
</evidence>
<dbReference type="SMART" id="SM00744">
    <property type="entry name" value="RINGv"/>
    <property type="match status" value="1"/>
</dbReference>
<feature type="compositionally biased region" description="Low complexity" evidence="17">
    <location>
        <begin position="7"/>
        <end position="19"/>
    </location>
</feature>
<comment type="subunit">
    <text evidence="16">Component of the ribosome quality control complex (RQC).</text>
</comment>
<proteinExistence type="inferred from homology"/>
<dbReference type="Pfam" id="PF13639">
    <property type="entry name" value="zf-RING_2"/>
    <property type="match status" value="1"/>
</dbReference>
<dbReference type="SUPFAM" id="SSF48371">
    <property type="entry name" value="ARM repeat"/>
    <property type="match status" value="1"/>
</dbReference>
<comment type="function">
    <text evidence="16">E3 ubiquitin-protein ligase. Component of the ribosome quality control complex (RQC), a ribosome-associated complex that mediates ubiquitination and extraction of incompletely synthesized nascent chains for proteasomal degradation.</text>
</comment>
<keyword evidence="10" id="KW-0677">Repeat</keyword>
<protein>
    <recommendedName>
        <fullName evidence="6 16">E3 ubiquitin-protein ligase listerin</fullName>
        <ecNumber evidence="5 16">2.3.2.27</ecNumber>
    </recommendedName>
    <alternativeName>
        <fullName evidence="16">RING-type E3 ubiquitin transferase listerin</fullName>
    </alternativeName>
</protein>
<keyword evidence="11 15" id="KW-0863">Zinc-finger</keyword>
<gene>
    <name evidence="19" type="ORF">BS50DRAFT_504653</name>
</gene>
<comment type="function">
    <text evidence="14">E3 ubiquitin-protein ligase component of the ribosome quality control complex (RQC), a ribosome-associated complex that mediates ubiquitination and extraction of incompletely synthesized nascent chains for proteasomal degradation. Mediates ubiquitination of proteins derived from mRNAs lacking stop codons (non-stop proteins) and other translation arrest products induced by poly-lysine sequences and tandem rare codons. Ubiquitination leads to CDC48 recruitment for extraction and degradation of the incomplete translation product. May indirectly play a role in chromatin function and transcription.</text>
</comment>
<dbReference type="EMBL" id="KZ678144">
    <property type="protein sequence ID" value="PSN61357.1"/>
    <property type="molecule type" value="Genomic_DNA"/>
</dbReference>
<dbReference type="Pfam" id="PF22999">
    <property type="entry name" value="LTN1_E3_ligase_6th"/>
    <property type="match status" value="1"/>
</dbReference>
<evidence type="ECO:0000256" key="7">
    <source>
        <dbReference type="ARBA" id="ARBA00022490"/>
    </source>
</evidence>
<dbReference type="EC" id="2.3.2.27" evidence="5 16"/>
<accession>A0A2T2N7E3</accession>
<dbReference type="GO" id="GO:0061630">
    <property type="term" value="F:ubiquitin protein ligase activity"/>
    <property type="evidence" value="ECO:0007669"/>
    <property type="project" value="UniProtKB-UniRule"/>
</dbReference>
<comment type="catalytic activity">
    <reaction evidence="1 16">
        <text>S-ubiquitinyl-[E2 ubiquitin-conjugating enzyme]-L-cysteine + [acceptor protein]-L-lysine = [E2 ubiquitin-conjugating enzyme]-L-cysteine + N(6)-ubiquitinyl-[acceptor protein]-L-lysine.</text>
        <dbReference type="EC" id="2.3.2.27"/>
    </reaction>
</comment>
<dbReference type="GO" id="GO:0016567">
    <property type="term" value="P:protein ubiquitination"/>
    <property type="evidence" value="ECO:0007669"/>
    <property type="project" value="UniProtKB-UniPathway"/>
</dbReference>
<dbReference type="Pfam" id="PF22958">
    <property type="entry name" value="Ltn1_1st"/>
    <property type="match status" value="1"/>
</dbReference>
<keyword evidence="7" id="KW-0963">Cytoplasm</keyword>
<evidence type="ECO:0000313" key="19">
    <source>
        <dbReference type="EMBL" id="PSN61357.1"/>
    </source>
</evidence>
<dbReference type="OrthoDB" id="6108at2759"/>
<dbReference type="GO" id="GO:0043023">
    <property type="term" value="F:ribosomal large subunit binding"/>
    <property type="evidence" value="ECO:0007669"/>
    <property type="project" value="TreeGrafter"/>
</dbReference>